<feature type="region of interest" description="Disordered" evidence="1">
    <location>
        <begin position="25"/>
        <end position="59"/>
    </location>
</feature>
<feature type="compositionally biased region" description="Basic and acidic residues" evidence="1">
    <location>
        <begin position="38"/>
        <end position="59"/>
    </location>
</feature>
<organism evidence="2">
    <name type="scientific">Cuerna arida</name>
    <dbReference type="NCBI Taxonomy" id="1464854"/>
    <lineage>
        <taxon>Eukaryota</taxon>
        <taxon>Metazoa</taxon>
        <taxon>Ecdysozoa</taxon>
        <taxon>Arthropoda</taxon>
        <taxon>Hexapoda</taxon>
        <taxon>Insecta</taxon>
        <taxon>Pterygota</taxon>
        <taxon>Neoptera</taxon>
        <taxon>Paraneoptera</taxon>
        <taxon>Hemiptera</taxon>
        <taxon>Auchenorrhyncha</taxon>
        <taxon>Membracoidea</taxon>
        <taxon>Cicadellidae</taxon>
        <taxon>Cicadellinae</taxon>
        <taxon>Proconiini</taxon>
        <taxon>Cuerna</taxon>
    </lineage>
</organism>
<accession>A0A1B6G164</accession>
<reference evidence="2" key="1">
    <citation type="submission" date="2015-11" db="EMBL/GenBank/DDBJ databases">
        <title>De novo transcriptome assembly of four potential Pierce s Disease insect vectors from Arizona vineyards.</title>
        <authorList>
            <person name="Tassone E.E."/>
        </authorList>
    </citation>
    <scope>NUCLEOTIDE SEQUENCE</scope>
</reference>
<feature type="compositionally biased region" description="Polar residues" evidence="1">
    <location>
        <begin position="89"/>
        <end position="107"/>
    </location>
</feature>
<feature type="non-terminal residue" evidence="2">
    <location>
        <position position="1"/>
    </location>
</feature>
<proteinExistence type="predicted"/>
<feature type="non-terminal residue" evidence="2">
    <location>
        <position position="184"/>
    </location>
</feature>
<dbReference type="EMBL" id="GECZ01013603">
    <property type="protein sequence ID" value="JAS56166.1"/>
    <property type="molecule type" value="Transcribed_RNA"/>
</dbReference>
<gene>
    <name evidence="2" type="ORF">g.7937</name>
</gene>
<evidence type="ECO:0000313" key="2">
    <source>
        <dbReference type="EMBL" id="JAS56166.1"/>
    </source>
</evidence>
<evidence type="ECO:0000256" key="1">
    <source>
        <dbReference type="SAM" id="MobiDB-lite"/>
    </source>
</evidence>
<dbReference type="AlphaFoldDB" id="A0A1B6G164"/>
<feature type="region of interest" description="Disordered" evidence="1">
    <location>
        <begin position="87"/>
        <end position="184"/>
    </location>
</feature>
<feature type="compositionally biased region" description="Polar residues" evidence="1">
    <location>
        <begin position="114"/>
        <end position="123"/>
    </location>
</feature>
<sequence>SGVDSPVENNIIIPAIVEYQSTPRIFNVTDGNPSTSTSKKEEYFDKTPKKSTLKPEEGIETNYEEHENINYSSEAAEELHKNELKGHNKTVNTSPESPTEKTNNTQVDLIKPQKTINISSYESTTEKTNNTEKDLIKPEVSNYTEFPPHGTNGLVPINGSSLDTSRNETSELESNIPTTMPMNQ</sequence>
<feature type="compositionally biased region" description="Polar residues" evidence="1">
    <location>
        <begin position="172"/>
        <end position="184"/>
    </location>
</feature>
<protein>
    <submittedName>
        <fullName evidence="2">Uncharacterized protein</fullName>
    </submittedName>
</protein>
<feature type="compositionally biased region" description="Polar residues" evidence="1">
    <location>
        <begin position="25"/>
        <end position="37"/>
    </location>
</feature>
<name>A0A1B6G164_9HEMI</name>